<evidence type="ECO:0000313" key="2">
    <source>
        <dbReference type="Proteomes" id="UP001055804"/>
    </source>
</evidence>
<dbReference type="SUPFAM" id="SSF53335">
    <property type="entry name" value="S-adenosyl-L-methionine-dependent methyltransferases"/>
    <property type="match status" value="1"/>
</dbReference>
<protein>
    <submittedName>
        <fullName evidence="1">Class I SAM-dependent methyltransferase</fullName>
    </submittedName>
</protein>
<dbReference type="Gene3D" id="3.40.50.150">
    <property type="entry name" value="Vaccinia Virus protein VP39"/>
    <property type="match status" value="1"/>
</dbReference>
<accession>A0A9J6PAE0</accession>
<reference evidence="1" key="1">
    <citation type="submission" date="2022-06" db="EMBL/GenBank/DDBJ databases">
        <title>Isolation and Genomics of Futiania mangrovii gen. nov., sp. nov., a Rare and Metabolically-versatile member in the Class Alphaproteobacteria.</title>
        <authorList>
            <person name="Liu L."/>
            <person name="Huang W.-C."/>
            <person name="Pan J."/>
            <person name="Li J."/>
            <person name="Huang Y."/>
            <person name="Du H."/>
            <person name="Liu Y."/>
            <person name="Li M."/>
        </authorList>
    </citation>
    <scope>NUCLEOTIDE SEQUENCE</scope>
    <source>
        <strain evidence="1">FT118</strain>
    </source>
</reference>
<dbReference type="Pfam" id="PF13489">
    <property type="entry name" value="Methyltransf_23"/>
    <property type="match status" value="1"/>
</dbReference>
<sequence>MRFGWTDAETPAAHAYLAPAVLRALDAHAPGWRRGRRLLDAGCGNGALAALLAEGGADVLGVDPADDAVAMARTRATAARFEVGCAGAALAAREGAFDAVLAVEVIEHVYDPQGFAEALRAMLKPGGVAILTTPYHGYCKNLALSLAGAWDRHHHPGTLHGHIKFFSRPTLAAVLEAGGLAVVETRRLGRIPPLAKSLLAVARAR</sequence>
<dbReference type="PANTHER" id="PTHR43861">
    <property type="entry name" value="TRANS-ACONITATE 2-METHYLTRANSFERASE-RELATED"/>
    <property type="match status" value="1"/>
</dbReference>
<name>A0A9J6PAE0_9PROT</name>
<dbReference type="EMBL" id="JAMZFT010000001">
    <property type="protein sequence ID" value="MCP1335369.1"/>
    <property type="molecule type" value="Genomic_DNA"/>
</dbReference>
<dbReference type="GO" id="GO:0032259">
    <property type="term" value="P:methylation"/>
    <property type="evidence" value="ECO:0007669"/>
    <property type="project" value="UniProtKB-KW"/>
</dbReference>
<dbReference type="InterPro" id="IPR029063">
    <property type="entry name" value="SAM-dependent_MTases_sf"/>
</dbReference>
<dbReference type="Proteomes" id="UP001055804">
    <property type="component" value="Unassembled WGS sequence"/>
</dbReference>
<dbReference type="CDD" id="cd02440">
    <property type="entry name" value="AdoMet_MTases"/>
    <property type="match status" value="1"/>
</dbReference>
<evidence type="ECO:0000313" key="1">
    <source>
        <dbReference type="EMBL" id="MCP1335369.1"/>
    </source>
</evidence>
<keyword evidence="2" id="KW-1185">Reference proteome</keyword>
<gene>
    <name evidence="1" type="ORF">NJQ99_03005</name>
</gene>
<keyword evidence="1" id="KW-0808">Transferase</keyword>
<dbReference type="AlphaFoldDB" id="A0A9J6PAE0"/>
<comment type="caution">
    <text evidence="1">The sequence shown here is derived from an EMBL/GenBank/DDBJ whole genome shotgun (WGS) entry which is preliminary data.</text>
</comment>
<dbReference type="RefSeq" id="WP_269331316.1">
    <property type="nucleotide sequence ID" value="NZ_JAMZFT010000001.1"/>
</dbReference>
<keyword evidence="1" id="KW-0489">Methyltransferase</keyword>
<dbReference type="GO" id="GO:0008168">
    <property type="term" value="F:methyltransferase activity"/>
    <property type="evidence" value="ECO:0007669"/>
    <property type="project" value="UniProtKB-KW"/>
</dbReference>
<proteinExistence type="predicted"/>
<organism evidence="1 2">
    <name type="scientific">Futiania mangrovi</name>
    <dbReference type="NCBI Taxonomy" id="2959716"/>
    <lineage>
        <taxon>Bacteria</taxon>
        <taxon>Pseudomonadati</taxon>
        <taxon>Pseudomonadota</taxon>
        <taxon>Alphaproteobacteria</taxon>
        <taxon>Futianiales</taxon>
        <taxon>Futianiaceae</taxon>
        <taxon>Futiania</taxon>
    </lineage>
</organism>